<evidence type="ECO:0000313" key="2">
    <source>
        <dbReference type="EMBL" id="KAK4221772.1"/>
    </source>
</evidence>
<reference evidence="2" key="1">
    <citation type="journal article" date="2023" name="Mol. Phylogenet. Evol.">
        <title>Genome-scale phylogeny and comparative genomics of the fungal order Sordariales.</title>
        <authorList>
            <person name="Hensen N."/>
            <person name="Bonometti L."/>
            <person name="Westerberg I."/>
            <person name="Brannstrom I.O."/>
            <person name="Guillou S."/>
            <person name="Cros-Aarteil S."/>
            <person name="Calhoun S."/>
            <person name="Haridas S."/>
            <person name="Kuo A."/>
            <person name="Mondo S."/>
            <person name="Pangilinan J."/>
            <person name="Riley R."/>
            <person name="LaButti K."/>
            <person name="Andreopoulos B."/>
            <person name="Lipzen A."/>
            <person name="Chen C."/>
            <person name="Yan M."/>
            <person name="Daum C."/>
            <person name="Ng V."/>
            <person name="Clum A."/>
            <person name="Steindorff A."/>
            <person name="Ohm R.A."/>
            <person name="Martin F."/>
            <person name="Silar P."/>
            <person name="Natvig D.O."/>
            <person name="Lalanne C."/>
            <person name="Gautier V."/>
            <person name="Ament-Velasquez S.L."/>
            <person name="Kruys A."/>
            <person name="Hutchinson M.I."/>
            <person name="Powell A.J."/>
            <person name="Barry K."/>
            <person name="Miller A.N."/>
            <person name="Grigoriev I.V."/>
            <person name="Debuchy R."/>
            <person name="Gladieux P."/>
            <person name="Hiltunen Thoren M."/>
            <person name="Johannesson H."/>
        </authorList>
    </citation>
    <scope>NUCLEOTIDE SEQUENCE</scope>
    <source>
        <strain evidence="2">CBS 990.96</strain>
    </source>
</reference>
<dbReference type="AlphaFoldDB" id="A0AAN6YSJ3"/>
<evidence type="ECO:0000313" key="3">
    <source>
        <dbReference type="Proteomes" id="UP001301958"/>
    </source>
</evidence>
<dbReference type="Gene3D" id="3.40.50.620">
    <property type="entry name" value="HUPs"/>
    <property type="match status" value="1"/>
</dbReference>
<keyword evidence="2" id="KW-0808">Transferase</keyword>
<dbReference type="GO" id="GO:0005737">
    <property type="term" value="C:cytoplasm"/>
    <property type="evidence" value="ECO:0007669"/>
    <property type="project" value="TreeGrafter"/>
</dbReference>
<protein>
    <submittedName>
        <fullName evidence="2">Nicotinamide mononucleotide adenylyltransferase</fullName>
    </submittedName>
</protein>
<gene>
    <name evidence="2" type="ORF">QBC38DRAFT_491411</name>
</gene>
<dbReference type="SUPFAM" id="SSF52374">
    <property type="entry name" value="Nucleotidylyl transferase"/>
    <property type="match status" value="1"/>
</dbReference>
<comment type="caution">
    <text evidence="2">The sequence shown here is derived from an EMBL/GenBank/DDBJ whole genome shotgun (WGS) entry which is preliminary data.</text>
</comment>
<dbReference type="GO" id="GO:0005634">
    <property type="term" value="C:nucleus"/>
    <property type="evidence" value="ECO:0007669"/>
    <property type="project" value="TreeGrafter"/>
</dbReference>
<name>A0AAN6YSJ3_9PEZI</name>
<dbReference type="InterPro" id="IPR014729">
    <property type="entry name" value="Rossmann-like_a/b/a_fold"/>
</dbReference>
<proteinExistence type="predicted"/>
<dbReference type="EMBL" id="MU865516">
    <property type="protein sequence ID" value="KAK4221772.1"/>
    <property type="molecule type" value="Genomic_DNA"/>
</dbReference>
<evidence type="ECO:0000256" key="1">
    <source>
        <dbReference type="SAM" id="MobiDB-lite"/>
    </source>
</evidence>
<accession>A0AAN6YSJ3</accession>
<keyword evidence="3" id="KW-1185">Reference proteome</keyword>
<dbReference type="PANTHER" id="PTHR31285:SF0">
    <property type="entry name" value="NICOTINAMIDE MONONUCLEOTIDE ADENYLYLTRANSFERASE"/>
    <property type="match status" value="1"/>
</dbReference>
<dbReference type="GO" id="GO:0000309">
    <property type="term" value="F:nicotinamide-nucleotide adenylyltransferase activity"/>
    <property type="evidence" value="ECO:0007669"/>
    <property type="project" value="TreeGrafter"/>
</dbReference>
<sequence>MTQSEVPPAESTEDLSTMRGVLRFFQEALTTFQASSSKFRVIATARPLRSFSAFSRDDYLPPHPIAPTEPPNTLVILDSSFNPPTVAHQLLATSASWDVDDKTGRRPRILLVLSVNNADKAPKPASFDQRLGMMWSFARDLQLNLTIGKRGGELGLGGISVDIALSTLPYFHEKSQAISENEFYRGGAPSGGAEWYGRLRPRPKDPADQDQGPPPTRQVMLVGYDTIIRVFNPKYYRNDEGSGMQKALGPLFDRATLRVTLRPDDEWGSMSEQKQYIKSLFQPRKAKELGIDPSWESKIELVEYSKGWKSHYNAVSSTYARKAAKEGDEATLKKMLTSRVSEWVIKERLYQEEE</sequence>
<keyword evidence="2" id="KW-0548">Nucleotidyltransferase</keyword>
<reference evidence="2" key="2">
    <citation type="submission" date="2023-05" db="EMBL/GenBank/DDBJ databases">
        <authorList>
            <consortium name="Lawrence Berkeley National Laboratory"/>
            <person name="Steindorff A."/>
            <person name="Hensen N."/>
            <person name="Bonometti L."/>
            <person name="Westerberg I."/>
            <person name="Brannstrom I.O."/>
            <person name="Guillou S."/>
            <person name="Cros-Aarteil S."/>
            <person name="Calhoun S."/>
            <person name="Haridas S."/>
            <person name="Kuo A."/>
            <person name="Mondo S."/>
            <person name="Pangilinan J."/>
            <person name="Riley R."/>
            <person name="Labutti K."/>
            <person name="Andreopoulos B."/>
            <person name="Lipzen A."/>
            <person name="Chen C."/>
            <person name="Yanf M."/>
            <person name="Daum C."/>
            <person name="Ng V."/>
            <person name="Clum A."/>
            <person name="Ohm R."/>
            <person name="Martin F."/>
            <person name="Silar P."/>
            <person name="Natvig D."/>
            <person name="Lalanne C."/>
            <person name="Gautier V."/>
            <person name="Ament-Velasquez S.L."/>
            <person name="Kruys A."/>
            <person name="Hutchinson M.I."/>
            <person name="Powell A.J."/>
            <person name="Barry K."/>
            <person name="Miller A.N."/>
            <person name="Grigoriev I.V."/>
            <person name="Debuchy R."/>
            <person name="Gladieux P."/>
            <person name="Thoren M.H."/>
            <person name="Johannesson H."/>
        </authorList>
    </citation>
    <scope>NUCLEOTIDE SEQUENCE</scope>
    <source>
        <strain evidence="2">CBS 990.96</strain>
    </source>
</reference>
<dbReference type="GO" id="GO:0016887">
    <property type="term" value="F:ATP hydrolysis activity"/>
    <property type="evidence" value="ECO:0007669"/>
    <property type="project" value="TreeGrafter"/>
</dbReference>
<dbReference type="Proteomes" id="UP001301958">
    <property type="component" value="Unassembled WGS sequence"/>
</dbReference>
<organism evidence="2 3">
    <name type="scientific">Podospora fimiseda</name>
    <dbReference type="NCBI Taxonomy" id="252190"/>
    <lineage>
        <taxon>Eukaryota</taxon>
        <taxon>Fungi</taxon>
        <taxon>Dikarya</taxon>
        <taxon>Ascomycota</taxon>
        <taxon>Pezizomycotina</taxon>
        <taxon>Sordariomycetes</taxon>
        <taxon>Sordariomycetidae</taxon>
        <taxon>Sordariales</taxon>
        <taxon>Podosporaceae</taxon>
        <taxon>Podospora</taxon>
    </lineage>
</organism>
<dbReference type="PANTHER" id="PTHR31285">
    <property type="entry name" value="NICOTINAMIDE MONONUCLEOTIDE ADENYLYLTRANSFERASE"/>
    <property type="match status" value="1"/>
</dbReference>
<feature type="region of interest" description="Disordered" evidence="1">
    <location>
        <begin position="194"/>
        <end position="216"/>
    </location>
</feature>